<evidence type="ECO:0000313" key="9">
    <source>
        <dbReference type="Proteomes" id="UP001458880"/>
    </source>
</evidence>
<dbReference type="PROSITE" id="PS01132">
    <property type="entry name" value="ACTINS_ACT_LIKE"/>
    <property type="match status" value="1"/>
</dbReference>
<evidence type="ECO:0000256" key="4">
    <source>
        <dbReference type="ARBA" id="ARBA00022840"/>
    </source>
</evidence>
<name>A0AAW1ITT8_POPJA</name>
<organism evidence="8 9">
    <name type="scientific">Popillia japonica</name>
    <name type="common">Japanese beetle</name>
    <dbReference type="NCBI Taxonomy" id="7064"/>
    <lineage>
        <taxon>Eukaryota</taxon>
        <taxon>Metazoa</taxon>
        <taxon>Ecdysozoa</taxon>
        <taxon>Arthropoda</taxon>
        <taxon>Hexapoda</taxon>
        <taxon>Insecta</taxon>
        <taxon>Pterygota</taxon>
        <taxon>Neoptera</taxon>
        <taxon>Endopterygota</taxon>
        <taxon>Coleoptera</taxon>
        <taxon>Polyphaga</taxon>
        <taxon>Scarabaeiformia</taxon>
        <taxon>Scarabaeidae</taxon>
        <taxon>Rutelinae</taxon>
        <taxon>Popillia</taxon>
    </lineage>
</organism>
<comment type="similarity">
    <text evidence="7">Belongs to the actin family. ARP1 subfamily.</text>
</comment>
<dbReference type="Gene3D" id="3.90.640.10">
    <property type="entry name" value="Actin, Chain A, domain 4"/>
    <property type="match status" value="1"/>
</dbReference>
<dbReference type="InterPro" id="IPR004000">
    <property type="entry name" value="Actin"/>
</dbReference>
<dbReference type="FunFam" id="3.90.640.10:FF:000008">
    <property type="entry name" value="alpha-centractin isoform X1"/>
    <property type="match status" value="1"/>
</dbReference>
<keyword evidence="2" id="KW-0963">Cytoplasm</keyword>
<keyword evidence="3" id="KW-0547">Nucleotide-binding</keyword>
<proteinExistence type="inferred from homology"/>
<dbReference type="InterPro" id="IPR004001">
    <property type="entry name" value="Actin_CS"/>
</dbReference>
<evidence type="ECO:0000256" key="7">
    <source>
        <dbReference type="ARBA" id="ARBA00038483"/>
    </source>
</evidence>
<dbReference type="Gene3D" id="3.30.420.40">
    <property type="match status" value="3"/>
</dbReference>
<dbReference type="AlphaFoldDB" id="A0AAW1ITT8"/>
<comment type="subcellular location">
    <subcellularLocation>
        <location evidence="1">Cytoplasm</location>
        <location evidence="1">Cytoskeleton</location>
    </subcellularLocation>
</comment>
<evidence type="ECO:0000256" key="2">
    <source>
        <dbReference type="ARBA" id="ARBA00022490"/>
    </source>
</evidence>
<sequence length="383" mass="43284">MEAYDVIVNQPVVIDNGSGVIKAGFAGDQIPKCRFPNYIGVPKHVRVMAGGLEGDVFIGPTAEEHRGLLTIKYPMEHGIVTDWNDMEKIWTYIYKHPVLLTEAPLNPRPNRERSAEILFESFNVRPNRERSAEILFESFNVPALFISMQAVLSLYSTGRTTGVVLDSGDGVTHAVPIYEGFAMPHSIMRIDIAGRDVSRYLKSLLRKEGINFKTTAEFETVRTIKEKACYLANNPIKEESVETEHINYLLPDGNTIKIGPARYRAPEVLFRPYLIGEECEGLHEVLMFSIQKSDLDLRKVLFKNIVLSGGSTLFKGFGDRLLSEIKKISPKDVQIKISAPQERLYSTWIGGSILAALDTFKKMWVTKREYDEEGQRAVHRKTF</sequence>
<evidence type="ECO:0000313" key="8">
    <source>
        <dbReference type="EMBL" id="KAK9693415.1"/>
    </source>
</evidence>
<dbReference type="SUPFAM" id="SSF53067">
    <property type="entry name" value="Actin-like ATPase domain"/>
    <property type="match status" value="3"/>
</dbReference>
<evidence type="ECO:0000256" key="3">
    <source>
        <dbReference type="ARBA" id="ARBA00022741"/>
    </source>
</evidence>
<dbReference type="FunFam" id="3.30.420.40:FF:000188">
    <property type="entry name" value="Actin like 6B"/>
    <property type="match status" value="2"/>
</dbReference>
<evidence type="ECO:0000256" key="6">
    <source>
        <dbReference type="ARBA" id="ARBA00023212"/>
    </source>
</evidence>
<evidence type="ECO:0000256" key="5">
    <source>
        <dbReference type="ARBA" id="ARBA00022990"/>
    </source>
</evidence>
<dbReference type="SMART" id="SM00268">
    <property type="entry name" value="ACTIN"/>
    <property type="match status" value="1"/>
</dbReference>
<dbReference type="GO" id="GO:0005524">
    <property type="term" value="F:ATP binding"/>
    <property type="evidence" value="ECO:0007669"/>
    <property type="project" value="UniProtKB-KW"/>
</dbReference>
<dbReference type="GO" id="GO:0005856">
    <property type="term" value="C:cytoskeleton"/>
    <property type="evidence" value="ECO:0007669"/>
    <property type="project" value="UniProtKB-SubCell"/>
</dbReference>
<dbReference type="Pfam" id="PF00022">
    <property type="entry name" value="Actin"/>
    <property type="match status" value="1"/>
</dbReference>
<protein>
    <submittedName>
        <fullName evidence="8">Actin</fullName>
    </submittedName>
</protein>
<accession>A0AAW1ITT8</accession>
<keyword evidence="6" id="KW-0206">Cytoskeleton</keyword>
<dbReference type="InterPro" id="IPR043129">
    <property type="entry name" value="ATPase_NBD"/>
</dbReference>
<evidence type="ECO:0000256" key="1">
    <source>
        <dbReference type="ARBA" id="ARBA00004245"/>
    </source>
</evidence>
<keyword evidence="5" id="KW-0007">Acetylation</keyword>
<dbReference type="FunFam" id="3.30.420.40:FF:000205">
    <property type="entry name" value="Actin, alpha skeletal muscle"/>
    <property type="match status" value="1"/>
</dbReference>
<keyword evidence="9" id="KW-1185">Reference proteome</keyword>
<dbReference type="Proteomes" id="UP001458880">
    <property type="component" value="Unassembled WGS sequence"/>
</dbReference>
<reference evidence="8 9" key="1">
    <citation type="journal article" date="2024" name="BMC Genomics">
        <title>De novo assembly and annotation of Popillia japonica's genome with initial clues to its potential as an invasive pest.</title>
        <authorList>
            <person name="Cucini C."/>
            <person name="Boschi S."/>
            <person name="Funari R."/>
            <person name="Cardaioli E."/>
            <person name="Iannotti N."/>
            <person name="Marturano G."/>
            <person name="Paoli F."/>
            <person name="Bruttini M."/>
            <person name="Carapelli A."/>
            <person name="Frati F."/>
            <person name="Nardi F."/>
        </authorList>
    </citation>
    <scope>NUCLEOTIDE SEQUENCE [LARGE SCALE GENOMIC DNA]</scope>
    <source>
        <strain evidence="8">DMR45628</strain>
    </source>
</reference>
<comment type="caution">
    <text evidence="8">The sequence shown here is derived from an EMBL/GenBank/DDBJ whole genome shotgun (WGS) entry which is preliminary data.</text>
</comment>
<dbReference type="PRINTS" id="PR00190">
    <property type="entry name" value="ACTIN"/>
</dbReference>
<dbReference type="InterPro" id="IPR020902">
    <property type="entry name" value="Actin/actin-like_CS"/>
</dbReference>
<dbReference type="EMBL" id="JASPKY010000543">
    <property type="protein sequence ID" value="KAK9693415.1"/>
    <property type="molecule type" value="Genomic_DNA"/>
</dbReference>
<gene>
    <name evidence="8" type="ORF">QE152_g34236</name>
</gene>
<dbReference type="PROSITE" id="PS00432">
    <property type="entry name" value="ACTINS_2"/>
    <property type="match status" value="1"/>
</dbReference>
<keyword evidence="4" id="KW-0067">ATP-binding</keyword>
<dbReference type="CDD" id="cd10216">
    <property type="entry name" value="ASKHA_NBD_Arp1"/>
    <property type="match status" value="1"/>
</dbReference>
<dbReference type="PANTHER" id="PTHR11937">
    <property type="entry name" value="ACTIN"/>
    <property type="match status" value="1"/>
</dbReference>